<keyword evidence="6 12" id="KW-0999">Mitochondrion inner membrane</keyword>
<evidence type="ECO:0000256" key="11">
    <source>
        <dbReference type="ARBA" id="ARBA00032985"/>
    </source>
</evidence>
<dbReference type="EMBL" id="HE576753">
    <property type="protein sequence ID" value="CCC68818.1"/>
    <property type="molecule type" value="Genomic_DNA"/>
</dbReference>
<evidence type="ECO:0000256" key="2">
    <source>
        <dbReference type="ARBA" id="ARBA00004434"/>
    </source>
</evidence>
<dbReference type="InParanoid" id="G0VA88"/>
<comment type="subcellular location">
    <subcellularLocation>
        <location evidence="2 12">Mitochondrion inner membrane</location>
        <topology evidence="2 12">Single-pass membrane protein</topology>
    </subcellularLocation>
</comment>
<keyword evidence="7 12" id="KW-1133">Transmembrane helix</keyword>
<keyword evidence="14" id="KW-1185">Reference proteome</keyword>
<dbReference type="FunCoup" id="G0VA88">
    <property type="interactions" value="61"/>
</dbReference>
<dbReference type="AlphaFoldDB" id="G0VA88"/>
<dbReference type="GeneID" id="96902375"/>
<protein>
    <recommendedName>
        <fullName evidence="4 12">MICOS complex subunit MIC12</fullName>
    </recommendedName>
    <alternativeName>
        <fullName evidence="11 12">Altered inheritance of mitochondria protein 5, mitochondrial</fullName>
    </alternativeName>
    <alternativeName>
        <fullName evidence="10 12">Found in mitochondrial proteome protein 51</fullName>
    </alternativeName>
</protein>
<dbReference type="Pfam" id="PF17050">
    <property type="entry name" value="AIM5"/>
    <property type="match status" value="1"/>
</dbReference>
<dbReference type="GO" id="GO:0044284">
    <property type="term" value="C:mitochondrial crista junction"/>
    <property type="evidence" value="ECO:0007669"/>
    <property type="project" value="InterPro"/>
</dbReference>
<evidence type="ECO:0000256" key="6">
    <source>
        <dbReference type="ARBA" id="ARBA00022792"/>
    </source>
</evidence>
<dbReference type="OrthoDB" id="4037694at2759"/>
<evidence type="ECO:0000256" key="10">
    <source>
        <dbReference type="ARBA" id="ARBA00032159"/>
    </source>
</evidence>
<dbReference type="KEGG" id="ncs:NCAS_0B07340"/>
<gene>
    <name evidence="13" type="primary">NCAS0B07340</name>
    <name evidence="13" type="ordered locus">NCAS_0B07340</name>
</gene>
<dbReference type="HOGENOM" id="CLU_164154_0_0_1"/>
<comment type="subunit">
    <text evidence="12">Component of the mitochondrial contact site and cristae organizing system (MICOS) complex.</text>
</comment>
<dbReference type="InterPro" id="IPR031463">
    <property type="entry name" value="Mic12"/>
</dbReference>
<evidence type="ECO:0000256" key="8">
    <source>
        <dbReference type="ARBA" id="ARBA00023128"/>
    </source>
</evidence>
<dbReference type="eggNOG" id="ENOG502S8MU">
    <property type="taxonomic scope" value="Eukaryota"/>
</dbReference>
<evidence type="ECO:0000256" key="3">
    <source>
        <dbReference type="ARBA" id="ARBA00009188"/>
    </source>
</evidence>
<dbReference type="RefSeq" id="XP_003675189.1">
    <property type="nucleotide sequence ID" value="XM_003675141.1"/>
</dbReference>
<keyword evidence="5 12" id="KW-0812">Transmembrane</keyword>
<feature type="transmembrane region" description="Helical" evidence="12">
    <location>
        <begin position="6"/>
        <end position="25"/>
    </location>
</feature>
<dbReference type="STRING" id="1064592.G0VA88"/>
<evidence type="ECO:0000256" key="9">
    <source>
        <dbReference type="ARBA" id="ARBA00023136"/>
    </source>
</evidence>
<organism evidence="13 14">
    <name type="scientific">Naumovozyma castellii</name>
    <name type="common">Yeast</name>
    <name type="synonym">Saccharomyces castellii</name>
    <dbReference type="NCBI Taxonomy" id="27288"/>
    <lineage>
        <taxon>Eukaryota</taxon>
        <taxon>Fungi</taxon>
        <taxon>Dikarya</taxon>
        <taxon>Ascomycota</taxon>
        <taxon>Saccharomycotina</taxon>
        <taxon>Saccharomycetes</taxon>
        <taxon>Saccharomycetales</taxon>
        <taxon>Saccharomycetaceae</taxon>
        <taxon>Naumovozyma</taxon>
    </lineage>
</organism>
<comment type="similarity">
    <text evidence="3 12">Belongs to the MICOS complex subunit Mic12 family.</text>
</comment>
<comment type="function">
    <text evidence="1 12">Component of the MICOS complex, a large protein complex of the mitochondrial inner membrane that plays crucial roles in the maintenance of crista junctions, inner membrane architecture, and formation of contact sites to the outer membrane.</text>
</comment>
<name>G0VA88_NAUCA</name>
<reference key="2">
    <citation type="submission" date="2011-08" db="EMBL/GenBank/DDBJ databases">
        <title>Genome sequence of Naumovozyma castellii.</title>
        <authorList>
            <person name="Gordon J.L."/>
            <person name="Armisen D."/>
            <person name="Proux-Wera E."/>
            <person name="OhEigeartaigh S.S."/>
            <person name="Byrne K.P."/>
            <person name="Wolfe K.H."/>
        </authorList>
    </citation>
    <scope>NUCLEOTIDE SEQUENCE</scope>
    <source>
        <strain>Type strain:CBS 4309</strain>
    </source>
</reference>
<keyword evidence="9 12" id="KW-0472">Membrane</keyword>
<reference evidence="13 14" key="1">
    <citation type="journal article" date="2011" name="Proc. Natl. Acad. Sci. U.S.A.">
        <title>Evolutionary erosion of yeast sex chromosomes by mating-type switching accidents.</title>
        <authorList>
            <person name="Gordon J.L."/>
            <person name="Armisen D."/>
            <person name="Proux-Wera E."/>
            <person name="Oheigeartaigh S.S."/>
            <person name="Byrne K.P."/>
            <person name="Wolfe K.H."/>
        </authorList>
    </citation>
    <scope>NUCLEOTIDE SEQUENCE [LARGE SCALE GENOMIC DNA]</scope>
    <source>
        <strain evidence="14">ATCC 76901 / BCRC 22586 / CBS 4309 / NBRC 1992 / NRRL Y-12630</strain>
    </source>
</reference>
<evidence type="ECO:0000256" key="7">
    <source>
        <dbReference type="ARBA" id="ARBA00022989"/>
    </source>
</evidence>
<dbReference type="GO" id="GO:0042407">
    <property type="term" value="P:cristae formation"/>
    <property type="evidence" value="ECO:0007669"/>
    <property type="project" value="InterPro"/>
</dbReference>
<evidence type="ECO:0000256" key="12">
    <source>
        <dbReference type="RuleBase" id="RU363010"/>
    </source>
</evidence>
<evidence type="ECO:0000256" key="4">
    <source>
        <dbReference type="ARBA" id="ARBA00018170"/>
    </source>
</evidence>
<evidence type="ECO:0000256" key="1">
    <source>
        <dbReference type="ARBA" id="ARBA00002689"/>
    </source>
</evidence>
<sequence length="105" mass="12650">MGVLWKTVSFTLVSSTVAASYYFYFIHRDGYQYKRAHWRKIDHDVQDIIEKRQKSLVFQERNGVNQILKRGESQDVIYRPIKETMKDIWNEQIRTGVEWMYSIGK</sequence>
<dbReference type="Proteomes" id="UP000001640">
    <property type="component" value="Chromosome 2"/>
</dbReference>
<proteinExistence type="inferred from homology"/>
<accession>G0VA88</accession>
<dbReference type="GO" id="GO:0061617">
    <property type="term" value="C:MICOS complex"/>
    <property type="evidence" value="ECO:0007669"/>
    <property type="project" value="UniProtKB-UniRule"/>
</dbReference>
<evidence type="ECO:0000313" key="13">
    <source>
        <dbReference type="EMBL" id="CCC68818.1"/>
    </source>
</evidence>
<evidence type="ECO:0000313" key="14">
    <source>
        <dbReference type="Proteomes" id="UP000001640"/>
    </source>
</evidence>
<evidence type="ECO:0000256" key="5">
    <source>
        <dbReference type="ARBA" id="ARBA00022692"/>
    </source>
</evidence>
<keyword evidence="8 12" id="KW-0496">Mitochondrion</keyword>
<dbReference type="OMA" id="DIWNEQI"/>